<gene>
    <name evidence="10" type="ORF">MPLDJ20_190092</name>
</gene>
<organism evidence="10 11">
    <name type="scientific">Mesorhizobium plurifarium</name>
    <dbReference type="NCBI Taxonomy" id="69974"/>
    <lineage>
        <taxon>Bacteria</taxon>
        <taxon>Pseudomonadati</taxon>
        <taxon>Pseudomonadota</taxon>
        <taxon>Alphaproteobacteria</taxon>
        <taxon>Hyphomicrobiales</taxon>
        <taxon>Phyllobacteriaceae</taxon>
        <taxon>Mesorhizobium</taxon>
    </lineage>
</organism>
<comment type="subcellular location">
    <subcellularLocation>
        <location evidence="1">Membrane</location>
    </subcellularLocation>
    <subcellularLocation>
        <location evidence="2">Secreted</location>
    </subcellularLocation>
</comment>
<dbReference type="PROSITE" id="PS00330">
    <property type="entry name" value="HEMOLYSIN_CALCIUM"/>
    <property type="match status" value="6"/>
</dbReference>
<evidence type="ECO:0000313" key="10">
    <source>
        <dbReference type="EMBL" id="CDX34669.1"/>
    </source>
</evidence>
<evidence type="ECO:0000259" key="9">
    <source>
        <dbReference type="Pfam" id="PF06594"/>
    </source>
</evidence>
<dbReference type="InterPro" id="IPR018511">
    <property type="entry name" value="Hemolysin-typ_Ca-bd_CS"/>
</dbReference>
<evidence type="ECO:0000256" key="6">
    <source>
        <dbReference type="ARBA" id="ARBA00023026"/>
    </source>
</evidence>
<keyword evidence="5" id="KW-0677">Repeat</keyword>
<dbReference type="SUPFAM" id="SSF51120">
    <property type="entry name" value="beta-Roll"/>
    <property type="match status" value="5"/>
</dbReference>
<dbReference type="PANTHER" id="PTHR38340">
    <property type="entry name" value="S-LAYER PROTEIN"/>
    <property type="match status" value="1"/>
</dbReference>
<dbReference type="GO" id="GO:0090729">
    <property type="term" value="F:toxin activity"/>
    <property type="evidence" value="ECO:0007669"/>
    <property type="project" value="UniProtKB-KW"/>
</dbReference>
<feature type="compositionally biased region" description="Polar residues" evidence="8">
    <location>
        <begin position="939"/>
        <end position="949"/>
    </location>
</feature>
<feature type="compositionally biased region" description="Low complexity" evidence="8">
    <location>
        <begin position="57"/>
        <end position="72"/>
    </location>
</feature>
<evidence type="ECO:0000256" key="5">
    <source>
        <dbReference type="ARBA" id="ARBA00022737"/>
    </source>
</evidence>
<keyword evidence="6" id="KW-0843">Virulence</keyword>
<dbReference type="InterPro" id="IPR050557">
    <property type="entry name" value="RTX_toxin/Mannuronan_C5-epim"/>
</dbReference>
<protein>
    <submittedName>
        <fullName evidence="10">Outer membrane adhesin like proteiin</fullName>
    </submittedName>
</protein>
<evidence type="ECO:0000256" key="1">
    <source>
        <dbReference type="ARBA" id="ARBA00004370"/>
    </source>
</evidence>
<keyword evidence="7" id="KW-0472">Membrane</keyword>
<dbReference type="PRINTS" id="PR01488">
    <property type="entry name" value="RTXTOXINA"/>
</dbReference>
<feature type="domain" description="Haemolysin-type calcium binding-related" evidence="9">
    <location>
        <begin position="2916"/>
        <end position="2955"/>
    </location>
</feature>
<accession>A0A090EZH7</accession>
<feature type="compositionally biased region" description="Low complexity" evidence="8">
    <location>
        <begin position="80"/>
        <end position="96"/>
    </location>
</feature>
<dbReference type="PANTHER" id="PTHR38340:SF1">
    <property type="entry name" value="S-LAYER PROTEIN"/>
    <property type="match status" value="1"/>
</dbReference>
<evidence type="ECO:0000256" key="4">
    <source>
        <dbReference type="ARBA" id="ARBA00022656"/>
    </source>
</evidence>
<dbReference type="InterPro" id="IPR003995">
    <property type="entry name" value="RTX_toxin_determinant-A"/>
</dbReference>
<feature type="compositionally biased region" description="Basic and acidic residues" evidence="8">
    <location>
        <begin position="19"/>
        <end position="31"/>
    </location>
</feature>
<evidence type="ECO:0000313" key="11">
    <source>
        <dbReference type="Proteomes" id="UP000046373"/>
    </source>
</evidence>
<sequence length="3005" mass="306100">MSVAQQRRVNPYDPNLQRMLDRVSGKSDHTTEAGATKSGYANPGGEYGTTGYDHHGNYSSSTYSHSSPSSGSSSGGGSSSGSTSSSGSQSGSSSNGGRAGWAGRPVILDLDGNGLSINPLSSSSQFIDLDGDGYQHRTAWAGAGNGVLVLDADGDGKISRSSEFVFTEWDQTADSDLDALKSVFDTNHNGMLDSGDDRWADFKVMVNGQLVTLASLGIASINLTATGSGQNFADGSAITGTATYTKTDGTTGAVGDAVLASDSNGYIIKTTTVTNGDGSKTTTLGGYDKDGTLGFQNRITVSAGGLSTTTQFDDDGNGTYERSQTDVTTVTAGVRQRVVSDFNTDGSLAERTTTTTSADKTTVTTALDQDGDGITDQTQVFVKNADGSTTTTVSENSVNGTLLRKVATTASADGLTKIIQSDNTGYGVFDRTSTEATIVAGDGTRTKTVSDTSRSGALIDREQTVTSTDGRTRTVSHDLDGDGIYETRDVTAITAGTGGSTVTTISTYSSTNVLIGKTVATTSSDGLSKTVSTDSTGDGLGDLISSDVTVVGTGGSLAQTQQVKSRDGTLLSSTITSTSADRKTISISTDANGDGHGDIAKTIVIDGAGVTSSTVSQYNADGSLVGRTLAQTSADGLSLTSKVDIDGDGTYDTVVTDVTTTDASSNRTRTVTTKSANGALIGSSAVTTSADSLTQTEKDDIDGNGTIDRTIVTATVLGGDGSRTVTSTTTSATGAMLGKTEVKTSADRQTITTKIDADGDGNTDQSIVAVRNADGSTTQTITNTSASGVQIDQTVKTTSGNGFWSSVSHNIDGKVDDTFWDIADLNNDGSKTETLESFAHDGSLLTKTILNTSGNGLSVNSQTDADGNGVIERKSSDVTVLNADGSTTRTISSLAGSGALIGKTVTTASANGQAMTISSDLDGDGLFDLISSDVKLLGSNGSQSETQQVKARDGSLLSSSTTNTSADRKTVSVATDGDGDGHVDTVKTISVDNAGATTSTTNVYNPDGSLAGKTFDQVAANGLSRTSKVDIDGDGTYDTVVTDVTAIDSSGNRTRTVTTKSANGTFIGSSSVVTTANGLTETEKDDLNADGTVDRTIVTATALGGDGSRTVSSTTTSTSGGVLANTVVTTSADQKTVTTTIDANGDGHIDQTRVIVRNADGSTTQTVTDTSASGAQIDQTVTKTSANGLWTSVSHNIDGKVDDTFWDITEINNDGSRTEILEDFSKDGTLLNKRLVTTSGNGLSVTTQTDADGDGTFEVKSTDVTALNADGSTVRTVSALAGTGALIGKTITTASANGLTSTVQADLDGNGTIDRTSTATTTLGADGSKIDTWIVKNASNVQIALYQTVTSGDGNTVTTTRDVDGNGTIDDSSSTTLNANGSTTTVNRTYAAGALTSSATRTISANGLSSTLATDLDGNSTIDQSTTDVIVLNSDGSKTETITDLDAAGAVKDKTTVFTSANGLVKTTTWAAVGATTSRSKVDTTVLNADGSTTETVDYKKADGSLESRTIMTISANRLTTTLTQDYNGDGAVDLTTTTVTAADGSVTATTTGPDTTANALGTGAYTTSPSSTSKTTTVSANGLSSTTLYGATSVDYLPDLPSKRTTETTIANDGSTVQTIKAYEGTSLSEQTKTTTAGDGLSITKEWDLNGDGTYDRKETDVTVLSADASNVHTVNKFEGATQTSSFVTTTSANGLSVTTSLDLFGANPFSQDSTDITTVNADGSTTRTVTNTKADGSQLSKFITATSADGRTITTQEDIDGVVGIDRVTLDATRVLADGSVVETVQRSTPTGVLLDSTVTTTSGDRRLISISRDADGDGTVDQTEVTTKAVDGSVTTLITDYSGADHKLSTTKITTSADGLLTNTQWDFNADGTIDQTRRINIAKLGDGVTESKTRDGTGASDTFYNKTTTYTSDDGRSSWTGVDYDASGGGFDNTDSIITMADGSTVEGIHNRNVNVSHLIPGMIYWQATVPGNVIIRTSADGLTTNYWYDYGGTATSPVGLENPDVTHYEITAVAHVQIDGSVVTEITGRRLWDGPVTGKGILTVSADGMTTTLLKDADNNGTYEHKEVAVTRIDGSIQKIVTDYNSSGAVTQTVTTDVSADGQSTSVITANATTGTGTTSSVGVEFMSPGTTNDTITGSAGDDQINSGAGNDTINGGAGDDFIDGGIGADTMSGGAGNDTFVVDNASDTISEAASQGTDTVLSSVTYSISDSDVENLTLTGSAAINGTGNGSANILSGNSADNMLVGGGGNDTLYGYAGNDTLLGGDGDDTFVGGLGNDAENAEAGNDIYVFQRGDGSDGIGDFILDPWVGSADVSAAQALGVSASGIVNTWVGGYYWQTSSNSLLKLGAAGSDTLKLTGGITADDLSFAWTGVGHDNLVISIAGGPAGDSITIDQQAVAAGKIEKLQLDGMAAMSFFVAPASGAILYGGTGNDIMFGLAGNDWLSSDGGDDILYGGAGNDVLQAFDGNDKLVGGKGNDNIQGMDGSNEYVFRPGDGSDYLTDYTWPVTTAAADIAAANALGVNASGTVNTWIGGYYWQTASNSLLKASGSGTSTLTLQGGITLDNLSFAWTRNGEDLTIYTGGAGDGVTISEYKTAPGRIEKLAVDGMAPTSFAVATSAGATVSGTANADILFGLAGNEWFDAGAGDDILYGGDGNDVMNAGVGNDRLVGGKGNDILWGMGGNDQYVFRRGDGSDSIQDYNWPVTTLASDIAAASAIGVQAGGIVNTWVGGYYWQAASNSLLKATGSGSSTLVLQGGIKIDDLLLSWTGVQGEDLSINIAGGPGGDGVSISQQALAAGRVENLQFDGLGPLNFFVARTAGGTIVGSTQADIIFGLTGNETLNGDGGNDILVGGAGNDTLIGGAGNDQYRFRAGDGSDTIVESGSFTDNDELDFGTGIDANELWFAQQGNNLVISVLGTTDKVTVSNWFAGPGNVVETIKSGDGKVLNQSDVATLVAAMAGFDPATSPTGSGIQPNDPRLGDPAQTGTIAAAMQHTWMAA</sequence>
<dbReference type="InterPro" id="IPR018247">
    <property type="entry name" value="EF_Hand_1_Ca_BS"/>
</dbReference>
<keyword evidence="4" id="KW-0800">Toxin</keyword>
<proteinExistence type="predicted"/>
<reference evidence="10 11" key="1">
    <citation type="submission" date="2014-08" db="EMBL/GenBank/DDBJ databases">
        <authorList>
            <person name="Moulin Lionel"/>
        </authorList>
    </citation>
    <scope>NUCLEOTIDE SEQUENCE [LARGE SCALE GENOMIC DNA]</scope>
</reference>
<feature type="region of interest" description="Disordered" evidence="8">
    <location>
        <begin position="1"/>
        <end position="99"/>
    </location>
</feature>
<dbReference type="InterPro" id="IPR010566">
    <property type="entry name" value="Haemolys_ca-bd"/>
</dbReference>
<dbReference type="GO" id="GO:0005509">
    <property type="term" value="F:calcium ion binding"/>
    <property type="evidence" value="ECO:0007669"/>
    <property type="project" value="InterPro"/>
</dbReference>
<dbReference type="InterPro" id="IPR011049">
    <property type="entry name" value="Serralysin-like_metalloprot_C"/>
</dbReference>
<evidence type="ECO:0000256" key="2">
    <source>
        <dbReference type="ARBA" id="ARBA00004613"/>
    </source>
</evidence>
<dbReference type="InterPro" id="IPR001343">
    <property type="entry name" value="Hemolysn_Ca-bd"/>
</dbReference>
<dbReference type="Proteomes" id="UP000046373">
    <property type="component" value="Unassembled WGS sequence"/>
</dbReference>
<evidence type="ECO:0000256" key="3">
    <source>
        <dbReference type="ARBA" id="ARBA00022525"/>
    </source>
</evidence>
<dbReference type="Pfam" id="PF06594">
    <property type="entry name" value="HCBP_related"/>
    <property type="match status" value="1"/>
</dbReference>
<dbReference type="SUPFAM" id="SSF69318">
    <property type="entry name" value="Integrin alpha N-terminal domain"/>
    <property type="match status" value="1"/>
</dbReference>
<evidence type="ECO:0000256" key="8">
    <source>
        <dbReference type="SAM" id="MobiDB-lite"/>
    </source>
</evidence>
<feature type="region of interest" description="Disordered" evidence="8">
    <location>
        <begin position="939"/>
        <end position="968"/>
    </location>
</feature>
<dbReference type="PRINTS" id="PR00313">
    <property type="entry name" value="CABNDNGRPT"/>
</dbReference>
<name>A0A090EZH7_MESPL</name>
<dbReference type="PROSITE" id="PS00018">
    <property type="entry name" value="EF_HAND_1"/>
    <property type="match status" value="1"/>
</dbReference>
<keyword evidence="3" id="KW-0964">Secreted</keyword>
<feature type="compositionally biased region" description="Low complexity" evidence="8">
    <location>
        <begin position="955"/>
        <end position="965"/>
    </location>
</feature>
<dbReference type="GO" id="GO:0016020">
    <property type="term" value="C:membrane"/>
    <property type="evidence" value="ECO:0007669"/>
    <property type="project" value="UniProtKB-SubCell"/>
</dbReference>
<dbReference type="InterPro" id="IPR028994">
    <property type="entry name" value="Integrin_alpha_N"/>
</dbReference>
<evidence type="ECO:0000256" key="7">
    <source>
        <dbReference type="ARBA" id="ARBA00023136"/>
    </source>
</evidence>
<dbReference type="GO" id="GO:0005576">
    <property type="term" value="C:extracellular region"/>
    <property type="evidence" value="ECO:0007669"/>
    <property type="project" value="UniProtKB-SubCell"/>
</dbReference>
<dbReference type="EMBL" id="CCNB01000011">
    <property type="protein sequence ID" value="CDX34669.1"/>
    <property type="molecule type" value="Genomic_DNA"/>
</dbReference>
<dbReference type="Gene3D" id="2.150.10.10">
    <property type="entry name" value="Serralysin-like metalloprotease, C-terminal"/>
    <property type="match status" value="3"/>
</dbReference>
<dbReference type="Pfam" id="PF00353">
    <property type="entry name" value="HemolysinCabind"/>
    <property type="match status" value="7"/>
</dbReference>